<organism evidence="5 6">
    <name type="scientific">Desulfosalsimonas propionicica</name>
    <dbReference type="NCBI Taxonomy" id="332175"/>
    <lineage>
        <taxon>Bacteria</taxon>
        <taxon>Pseudomonadati</taxon>
        <taxon>Thermodesulfobacteriota</taxon>
        <taxon>Desulfobacteria</taxon>
        <taxon>Desulfobacterales</taxon>
        <taxon>Desulfosalsimonadaceae</taxon>
        <taxon>Desulfosalsimonas</taxon>
    </lineage>
</organism>
<keyword evidence="6" id="KW-1185">Reference proteome</keyword>
<dbReference type="InterPro" id="IPR017871">
    <property type="entry name" value="ABC_transporter-like_CS"/>
</dbReference>
<evidence type="ECO:0000256" key="2">
    <source>
        <dbReference type="ARBA" id="ARBA00022741"/>
    </source>
</evidence>
<dbReference type="InterPro" id="IPR027417">
    <property type="entry name" value="P-loop_NTPase"/>
</dbReference>
<evidence type="ECO:0000259" key="4">
    <source>
        <dbReference type="PROSITE" id="PS50893"/>
    </source>
</evidence>
<dbReference type="GO" id="GO:0005524">
    <property type="term" value="F:ATP binding"/>
    <property type="evidence" value="ECO:0007669"/>
    <property type="project" value="UniProtKB-KW"/>
</dbReference>
<reference evidence="5 6" key="1">
    <citation type="submission" date="2020-07" db="EMBL/GenBank/DDBJ databases">
        <title>Genomic Encyclopedia of Type Strains, Phase IV (KMG-IV): sequencing the most valuable type-strain genomes for metagenomic binning, comparative biology and taxonomic classification.</title>
        <authorList>
            <person name="Goeker M."/>
        </authorList>
    </citation>
    <scope>NUCLEOTIDE SEQUENCE [LARGE SCALE GENOMIC DNA]</scope>
    <source>
        <strain evidence="5 6">DSM 17721</strain>
    </source>
</reference>
<proteinExistence type="predicted"/>
<dbReference type="InterPro" id="IPR003593">
    <property type="entry name" value="AAA+_ATPase"/>
</dbReference>
<gene>
    <name evidence="5" type="ORF">HNR65_001518</name>
</gene>
<evidence type="ECO:0000256" key="3">
    <source>
        <dbReference type="ARBA" id="ARBA00022840"/>
    </source>
</evidence>
<sequence>MPDTPAEPMVQIQGIKKTYSEDRSLFAGSAPALTAIDGVSLCIEKGEVFGLVGASGSGKTTLGRLLLKLEEIDAGQIRFQGKDISGLKGAALKDFRRRVQLIPQDPYQSLNPYMSIFDTVAEPLIIHGIRSSEARRQKAAQALDAAGLSPAADFFPSYPHQLSGGQRQRAAIARAMVLSPEFVIADEPTSMLDATISFTIFKLLADLRKTQGVTLLFITHDLAAARFLCDRIAVIYKGQIVESGLSEQVINNPGSDYTRALIKAQPRFSFVNQ</sequence>
<keyword evidence="2" id="KW-0547">Nucleotide-binding</keyword>
<keyword evidence="3 5" id="KW-0067">ATP-binding</keyword>
<evidence type="ECO:0000313" key="6">
    <source>
        <dbReference type="Proteomes" id="UP000525298"/>
    </source>
</evidence>
<dbReference type="CDD" id="cd03257">
    <property type="entry name" value="ABC_NikE_OppD_transporters"/>
    <property type="match status" value="1"/>
</dbReference>
<keyword evidence="1" id="KW-0813">Transport</keyword>
<dbReference type="GO" id="GO:0055085">
    <property type="term" value="P:transmembrane transport"/>
    <property type="evidence" value="ECO:0007669"/>
    <property type="project" value="UniProtKB-ARBA"/>
</dbReference>
<dbReference type="PROSITE" id="PS00211">
    <property type="entry name" value="ABC_TRANSPORTER_1"/>
    <property type="match status" value="1"/>
</dbReference>
<dbReference type="SUPFAM" id="SSF52540">
    <property type="entry name" value="P-loop containing nucleoside triphosphate hydrolases"/>
    <property type="match status" value="1"/>
</dbReference>
<dbReference type="RefSeq" id="WP_220128314.1">
    <property type="nucleotide sequence ID" value="NZ_JACDUS010000003.1"/>
</dbReference>
<dbReference type="SMART" id="SM00382">
    <property type="entry name" value="AAA"/>
    <property type="match status" value="1"/>
</dbReference>
<dbReference type="PANTHER" id="PTHR43776">
    <property type="entry name" value="TRANSPORT ATP-BINDING PROTEIN"/>
    <property type="match status" value="1"/>
</dbReference>
<dbReference type="AlphaFoldDB" id="A0A7W0HKG1"/>
<dbReference type="GO" id="GO:0016887">
    <property type="term" value="F:ATP hydrolysis activity"/>
    <property type="evidence" value="ECO:0007669"/>
    <property type="project" value="InterPro"/>
</dbReference>
<dbReference type="PROSITE" id="PS50893">
    <property type="entry name" value="ABC_TRANSPORTER_2"/>
    <property type="match status" value="1"/>
</dbReference>
<dbReference type="PANTHER" id="PTHR43776:SF8">
    <property type="entry name" value="ABC TRANSPORTER, ATP-BINDING PROTEIN"/>
    <property type="match status" value="1"/>
</dbReference>
<dbReference type="InterPro" id="IPR050319">
    <property type="entry name" value="ABC_transp_ATP-bind"/>
</dbReference>
<dbReference type="Proteomes" id="UP000525298">
    <property type="component" value="Unassembled WGS sequence"/>
</dbReference>
<evidence type="ECO:0000313" key="5">
    <source>
        <dbReference type="EMBL" id="MBA2881192.1"/>
    </source>
</evidence>
<dbReference type="Gene3D" id="3.40.50.300">
    <property type="entry name" value="P-loop containing nucleotide triphosphate hydrolases"/>
    <property type="match status" value="1"/>
</dbReference>
<name>A0A7W0HKG1_9BACT</name>
<feature type="domain" description="ABC transporter" evidence="4">
    <location>
        <begin position="10"/>
        <end position="262"/>
    </location>
</feature>
<comment type="caution">
    <text evidence="5">The sequence shown here is derived from an EMBL/GenBank/DDBJ whole genome shotgun (WGS) entry which is preliminary data.</text>
</comment>
<dbReference type="InterPro" id="IPR003439">
    <property type="entry name" value="ABC_transporter-like_ATP-bd"/>
</dbReference>
<dbReference type="Pfam" id="PF00005">
    <property type="entry name" value="ABC_tran"/>
    <property type="match status" value="1"/>
</dbReference>
<accession>A0A7W0HKG1</accession>
<protein>
    <submittedName>
        <fullName evidence="5">Peptide/nickel transport system ATP-binding protein</fullName>
    </submittedName>
</protein>
<dbReference type="EMBL" id="JACDUS010000003">
    <property type="protein sequence ID" value="MBA2881192.1"/>
    <property type="molecule type" value="Genomic_DNA"/>
</dbReference>
<evidence type="ECO:0000256" key="1">
    <source>
        <dbReference type="ARBA" id="ARBA00022448"/>
    </source>
</evidence>